<dbReference type="GO" id="GO:0004659">
    <property type="term" value="F:prenyltransferase activity"/>
    <property type="evidence" value="ECO:0007669"/>
    <property type="project" value="InterPro"/>
</dbReference>
<dbReference type="GO" id="GO:0046872">
    <property type="term" value="F:metal ion binding"/>
    <property type="evidence" value="ECO:0007669"/>
    <property type="project" value="UniProtKB-KW"/>
</dbReference>
<keyword evidence="4" id="KW-0479">Metal-binding</keyword>
<dbReference type="PROSITE" id="PS00723">
    <property type="entry name" value="POLYPRENYL_SYNTHASE_1"/>
    <property type="match status" value="1"/>
</dbReference>
<evidence type="ECO:0000313" key="8">
    <source>
        <dbReference type="Proteomes" id="UP000233535"/>
    </source>
</evidence>
<dbReference type="OrthoDB" id="9805316at2"/>
<dbReference type="SFLD" id="SFLDS00005">
    <property type="entry name" value="Isoprenoid_Synthase_Type_I"/>
    <property type="match status" value="1"/>
</dbReference>
<reference evidence="7 8" key="1">
    <citation type="journal article" date="2017" name="Front. Microbiol.">
        <title>Labilibaculum manganireducens gen. nov., sp. nov. and Labilibaculum filiforme sp. nov., Novel Bacteroidetes Isolated from Subsurface Sediments of the Baltic Sea.</title>
        <authorList>
            <person name="Vandieken V."/>
            <person name="Marshall I.P."/>
            <person name="Niemann H."/>
            <person name="Engelen B."/>
            <person name="Cypionka H."/>
        </authorList>
    </citation>
    <scope>NUCLEOTIDE SEQUENCE [LARGE SCALE GENOMIC DNA]</scope>
    <source>
        <strain evidence="7 8">59.16B</strain>
    </source>
</reference>
<evidence type="ECO:0000256" key="4">
    <source>
        <dbReference type="ARBA" id="ARBA00022723"/>
    </source>
</evidence>
<evidence type="ECO:0000256" key="3">
    <source>
        <dbReference type="ARBA" id="ARBA00022679"/>
    </source>
</evidence>
<dbReference type="EMBL" id="MVDD01000005">
    <property type="protein sequence ID" value="PKQ63527.1"/>
    <property type="molecule type" value="Genomic_DNA"/>
</dbReference>
<keyword evidence="5" id="KW-0460">Magnesium</keyword>
<dbReference type="PANTHER" id="PTHR12001:SF69">
    <property type="entry name" value="ALL TRANS-POLYPRENYL-DIPHOSPHATE SYNTHASE PDSS1"/>
    <property type="match status" value="1"/>
</dbReference>
<comment type="cofactor">
    <cofactor evidence="1">
        <name>Mg(2+)</name>
        <dbReference type="ChEBI" id="CHEBI:18420"/>
    </cofactor>
</comment>
<dbReference type="Gene3D" id="1.10.600.10">
    <property type="entry name" value="Farnesyl Diphosphate Synthase"/>
    <property type="match status" value="1"/>
</dbReference>
<evidence type="ECO:0000256" key="1">
    <source>
        <dbReference type="ARBA" id="ARBA00001946"/>
    </source>
</evidence>
<evidence type="ECO:0000256" key="2">
    <source>
        <dbReference type="ARBA" id="ARBA00006706"/>
    </source>
</evidence>
<keyword evidence="8" id="KW-1185">Reference proteome</keyword>
<dbReference type="RefSeq" id="WP_101261118.1">
    <property type="nucleotide sequence ID" value="NZ_MVDD01000005.1"/>
</dbReference>
<dbReference type="PANTHER" id="PTHR12001">
    <property type="entry name" value="GERANYLGERANYL PYROPHOSPHATE SYNTHASE"/>
    <property type="match status" value="1"/>
</dbReference>
<dbReference type="InterPro" id="IPR000092">
    <property type="entry name" value="Polyprenyl_synt"/>
</dbReference>
<accession>A0A2N3HZT5</accession>
<dbReference type="AlphaFoldDB" id="A0A2N3HZT5"/>
<name>A0A2N3HZT5_9BACT</name>
<dbReference type="Pfam" id="PF00348">
    <property type="entry name" value="polyprenyl_synt"/>
    <property type="match status" value="1"/>
</dbReference>
<comment type="similarity">
    <text evidence="2 6">Belongs to the FPP/GGPP synthase family.</text>
</comment>
<dbReference type="PROSITE" id="PS00444">
    <property type="entry name" value="POLYPRENYL_SYNTHASE_2"/>
    <property type="match status" value="1"/>
</dbReference>
<dbReference type="Proteomes" id="UP000233535">
    <property type="component" value="Unassembled WGS sequence"/>
</dbReference>
<evidence type="ECO:0000256" key="5">
    <source>
        <dbReference type="ARBA" id="ARBA00022842"/>
    </source>
</evidence>
<evidence type="ECO:0000256" key="6">
    <source>
        <dbReference type="RuleBase" id="RU004466"/>
    </source>
</evidence>
<dbReference type="CDD" id="cd00685">
    <property type="entry name" value="Trans_IPPS_HT"/>
    <property type="match status" value="1"/>
</dbReference>
<protein>
    <submittedName>
        <fullName evidence="7">Polyprenyl synthetase</fullName>
    </submittedName>
</protein>
<sequence length="328" mass="37462">MNVKKTSISDIKAPIKKEMEQFASFFKDAMKTKIRLLDIINRYIIKRKGKEIRPILVFLSAKLSGEINESTYTAASLTQLLHTATLIHDDVVDEAYERRGFFSINALWKTKAAVLVGDFLLSKGLLIALDNNEFGQLKVLSEAVREMSEGELLQLEKSRKLNITEEVYFDIIYKKTASLIATCTQLGAISAKASESDQQKLKKFGEYLGIAFQMKDDLFDYEKQGSIGKPTGNDIKEKKLTLPLIYVLKEISEKERRWALQIVRKHNKNSQKVNELISFVKEKGGIAYTSEKMIEYKQKALDILNEFPDSEARESLLKLVDYTINRKV</sequence>
<dbReference type="SUPFAM" id="SSF48576">
    <property type="entry name" value="Terpenoid synthases"/>
    <property type="match status" value="1"/>
</dbReference>
<comment type="caution">
    <text evidence="7">The sequence shown here is derived from an EMBL/GenBank/DDBJ whole genome shotgun (WGS) entry which is preliminary data.</text>
</comment>
<evidence type="ECO:0000313" key="7">
    <source>
        <dbReference type="EMBL" id="PKQ63527.1"/>
    </source>
</evidence>
<dbReference type="InterPro" id="IPR008949">
    <property type="entry name" value="Isoprenoid_synthase_dom_sf"/>
</dbReference>
<proteinExistence type="inferred from homology"/>
<dbReference type="InterPro" id="IPR033749">
    <property type="entry name" value="Polyprenyl_synt_CS"/>
</dbReference>
<organism evidence="7 8">
    <name type="scientific">Labilibaculum filiforme</name>
    <dbReference type="NCBI Taxonomy" id="1940526"/>
    <lineage>
        <taxon>Bacteria</taxon>
        <taxon>Pseudomonadati</taxon>
        <taxon>Bacteroidota</taxon>
        <taxon>Bacteroidia</taxon>
        <taxon>Marinilabiliales</taxon>
        <taxon>Marinifilaceae</taxon>
        <taxon>Labilibaculum</taxon>
    </lineage>
</organism>
<gene>
    <name evidence="7" type="ORF">BZG02_09135</name>
</gene>
<keyword evidence="3 6" id="KW-0808">Transferase</keyword>
<dbReference type="GO" id="GO:0008299">
    <property type="term" value="P:isoprenoid biosynthetic process"/>
    <property type="evidence" value="ECO:0007669"/>
    <property type="project" value="InterPro"/>
</dbReference>